<keyword evidence="2" id="KW-1133">Transmembrane helix</keyword>
<gene>
    <name evidence="3" type="ORF">MELLADRAFT_87725</name>
</gene>
<dbReference type="VEuPathDB" id="FungiDB:MELLADRAFT_87725"/>
<evidence type="ECO:0000313" key="4">
    <source>
        <dbReference type="Proteomes" id="UP000001072"/>
    </source>
</evidence>
<feature type="transmembrane region" description="Helical" evidence="2">
    <location>
        <begin position="238"/>
        <end position="257"/>
    </location>
</feature>
<feature type="transmembrane region" description="Helical" evidence="2">
    <location>
        <begin position="92"/>
        <end position="113"/>
    </location>
</feature>
<dbReference type="RefSeq" id="XP_007410865.1">
    <property type="nucleotide sequence ID" value="XM_007410803.1"/>
</dbReference>
<feature type="transmembrane region" description="Helical" evidence="2">
    <location>
        <begin position="199"/>
        <end position="218"/>
    </location>
</feature>
<dbReference type="EMBL" id="GL883111">
    <property type="protein sequence ID" value="EGG05809.1"/>
    <property type="molecule type" value="Genomic_DNA"/>
</dbReference>
<name>F4RNV1_MELLP</name>
<keyword evidence="2" id="KW-0812">Transmembrane</keyword>
<dbReference type="KEGG" id="mlr:MELLADRAFT_87725"/>
<dbReference type="Proteomes" id="UP000001072">
    <property type="component" value="Unassembled WGS sequence"/>
</dbReference>
<feature type="region of interest" description="Disordered" evidence="1">
    <location>
        <begin position="23"/>
        <end position="71"/>
    </location>
</feature>
<dbReference type="HOGENOM" id="CLU_735828_0_0_1"/>
<reference evidence="4" key="1">
    <citation type="journal article" date="2011" name="Proc. Natl. Acad. Sci. U.S.A.">
        <title>Obligate biotrophy features unraveled by the genomic analysis of rust fungi.</title>
        <authorList>
            <person name="Duplessis S."/>
            <person name="Cuomo C.A."/>
            <person name="Lin Y.-C."/>
            <person name="Aerts A."/>
            <person name="Tisserant E."/>
            <person name="Veneault-Fourrey C."/>
            <person name="Joly D.L."/>
            <person name="Hacquard S."/>
            <person name="Amselem J."/>
            <person name="Cantarel B.L."/>
            <person name="Chiu R."/>
            <person name="Coutinho P.M."/>
            <person name="Feau N."/>
            <person name="Field M."/>
            <person name="Frey P."/>
            <person name="Gelhaye E."/>
            <person name="Goldberg J."/>
            <person name="Grabherr M.G."/>
            <person name="Kodira C.D."/>
            <person name="Kohler A."/>
            <person name="Kuees U."/>
            <person name="Lindquist E.A."/>
            <person name="Lucas S.M."/>
            <person name="Mago R."/>
            <person name="Mauceli E."/>
            <person name="Morin E."/>
            <person name="Murat C."/>
            <person name="Pangilinan J.L."/>
            <person name="Park R."/>
            <person name="Pearson M."/>
            <person name="Quesneville H."/>
            <person name="Rouhier N."/>
            <person name="Sakthikumar S."/>
            <person name="Salamov A.A."/>
            <person name="Schmutz J."/>
            <person name="Selles B."/>
            <person name="Shapiro H."/>
            <person name="Tanguay P."/>
            <person name="Tuskan G.A."/>
            <person name="Henrissat B."/>
            <person name="Van de Peer Y."/>
            <person name="Rouze P."/>
            <person name="Ellis J.G."/>
            <person name="Dodds P.N."/>
            <person name="Schein J.E."/>
            <person name="Zhong S."/>
            <person name="Hamelin R.C."/>
            <person name="Grigoriev I.V."/>
            <person name="Szabo L.J."/>
            <person name="Martin F."/>
        </authorList>
    </citation>
    <scope>NUCLEOTIDE SEQUENCE [LARGE SCALE GENOMIC DNA]</scope>
    <source>
        <strain evidence="4">98AG31 / pathotype 3-4-7</strain>
    </source>
</reference>
<feature type="transmembrane region" description="Helical" evidence="2">
    <location>
        <begin position="167"/>
        <end position="187"/>
    </location>
</feature>
<evidence type="ECO:0000313" key="3">
    <source>
        <dbReference type="EMBL" id="EGG05809.1"/>
    </source>
</evidence>
<dbReference type="InParanoid" id="F4RNV1"/>
<evidence type="ECO:0000256" key="1">
    <source>
        <dbReference type="SAM" id="MobiDB-lite"/>
    </source>
</evidence>
<organism evidence="4">
    <name type="scientific">Melampsora larici-populina (strain 98AG31 / pathotype 3-4-7)</name>
    <name type="common">Poplar leaf rust fungus</name>
    <dbReference type="NCBI Taxonomy" id="747676"/>
    <lineage>
        <taxon>Eukaryota</taxon>
        <taxon>Fungi</taxon>
        <taxon>Dikarya</taxon>
        <taxon>Basidiomycota</taxon>
        <taxon>Pucciniomycotina</taxon>
        <taxon>Pucciniomycetes</taxon>
        <taxon>Pucciniales</taxon>
        <taxon>Melampsoraceae</taxon>
        <taxon>Melampsora</taxon>
    </lineage>
</organism>
<feature type="transmembrane region" description="Helical" evidence="2">
    <location>
        <begin position="269"/>
        <end position="287"/>
    </location>
</feature>
<dbReference type="GeneID" id="18934617"/>
<keyword evidence="4" id="KW-1185">Reference proteome</keyword>
<feature type="region of interest" description="Disordered" evidence="1">
    <location>
        <begin position="353"/>
        <end position="376"/>
    </location>
</feature>
<feature type="compositionally biased region" description="Basic and acidic residues" evidence="1">
    <location>
        <begin position="353"/>
        <end position="363"/>
    </location>
</feature>
<sequence length="376" mass="41071">MIMTSKHLTLDIPLTHDLAGPLRSPYPLNKPSFNPTNATDDDDLSRLEGKQLRPRREFPQNHQQPSEPMPRLTEAQKIMALSYRDSQDKRSAVTFLYFALGCVGKVTFGFGAAMAVKGKIGETQDDGTFNTGVILASVGAIAVITAALGFGAAITRVHLKIGWTIKSLAILAGTLIAIGDGLAQYYYSSTDNTESIRLCIFPLVIGTSILAITLPNMVAYTELYRGRSIGIPSEKRSIFALACIGCANGSFFGGWVTGEHAQWPSSFNMAVVTVALASSYLGAAIFWSDHIRELASSYHELDSVIKGCKAYKLFDILLQVILSYLVQMISSSKGTWKDTGSAYDLHPTKLNKSDPEHKYDSKPTHHKTWGPATMHF</sequence>
<feature type="compositionally biased region" description="Basic and acidic residues" evidence="1">
    <location>
        <begin position="44"/>
        <end position="59"/>
    </location>
</feature>
<protein>
    <submittedName>
        <fullName evidence="3">Uncharacterized protein</fullName>
    </submittedName>
</protein>
<dbReference type="AlphaFoldDB" id="F4RNV1"/>
<feature type="transmembrane region" description="Helical" evidence="2">
    <location>
        <begin position="133"/>
        <end position="155"/>
    </location>
</feature>
<accession>F4RNV1</accession>
<dbReference type="OrthoDB" id="2496879at2759"/>
<keyword evidence="2" id="KW-0472">Membrane</keyword>
<evidence type="ECO:0000256" key="2">
    <source>
        <dbReference type="SAM" id="Phobius"/>
    </source>
</evidence>
<proteinExistence type="predicted"/>